<keyword evidence="2" id="KW-0812">Transmembrane</keyword>
<gene>
    <name evidence="4" type="primary">LOC101852268</name>
</gene>
<feature type="transmembrane region" description="Helical" evidence="2">
    <location>
        <begin position="172"/>
        <end position="191"/>
    </location>
</feature>
<dbReference type="InterPro" id="IPR050327">
    <property type="entry name" value="Proton-linked_MCT"/>
</dbReference>
<accession>A0ABM0K2T6</accession>
<organism evidence="3 4">
    <name type="scientific">Aplysia californica</name>
    <name type="common">California sea hare</name>
    <dbReference type="NCBI Taxonomy" id="6500"/>
    <lineage>
        <taxon>Eukaryota</taxon>
        <taxon>Metazoa</taxon>
        <taxon>Spiralia</taxon>
        <taxon>Lophotrochozoa</taxon>
        <taxon>Mollusca</taxon>
        <taxon>Gastropoda</taxon>
        <taxon>Heterobranchia</taxon>
        <taxon>Euthyneura</taxon>
        <taxon>Tectipleura</taxon>
        <taxon>Aplysiida</taxon>
        <taxon>Aplysioidea</taxon>
        <taxon>Aplysiidae</taxon>
        <taxon>Aplysia</taxon>
    </lineage>
</organism>
<dbReference type="Proteomes" id="UP000694888">
    <property type="component" value="Unplaced"/>
</dbReference>
<dbReference type="Gene3D" id="1.20.1250.20">
    <property type="entry name" value="MFS general substrate transporter like domains"/>
    <property type="match status" value="1"/>
</dbReference>
<sequence length="196" mass="21940">MTDKANLGEMKKQDEMEREKEIEENEEKTTKEDAPFDGVPKDRGWSWVICIGVFVTMTSLTGFNRISSVLFVDYMELYQKPASVITFLFTCQSLCSSVATILVSNILMARFTVRRIAVAASLLNCLTTFLISFAPNIYVFLLLFCFKGFAFGALLVGPMSLIGFYFKKRRSLAASIANSGVCVSFIAFPPITNQLR</sequence>
<dbReference type="PANTHER" id="PTHR11360">
    <property type="entry name" value="MONOCARBOXYLATE TRANSPORTER"/>
    <property type="match status" value="1"/>
</dbReference>
<feature type="compositionally biased region" description="Basic and acidic residues" evidence="1">
    <location>
        <begin position="9"/>
        <end position="35"/>
    </location>
</feature>
<evidence type="ECO:0000313" key="4">
    <source>
        <dbReference type="RefSeq" id="XP_005107452.2"/>
    </source>
</evidence>
<feature type="transmembrane region" description="Helical" evidence="2">
    <location>
        <begin position="45"/>
        <end position="63"/>
    </location>
</feature>
<dbReference type="SUPFAM" id="SSF103473">
    <property type="entry name" value="MFS general substrate transporter"/>
    <property type="match status" value="1"/>
</dbReference>
<dbReference type="InterPro" id="IPR036259">
    <property type="entry name" value="MFS_trans_sf"/>
</dbReference>
<keyword evidence="2" id="KW-1133">Transmembrane helix</keyword>
<evidence type="ECO:0000313" key="3">
    <source>
        <dbReference type="Proteomes" id="UP000694888"/>
    </source>
</evidence>
<feature type="transmembrane region" description="Helical" evidence="2">
    <location>
        <begin position="140"/>
        <end position="165"/>
    </location>
</feature>
<dbReference type="Pfam" id="PF07690">
    <property type="entry name" value="MFS_1"/>
    <property type="match status" value="1"/>
</dbReference>
<evidence type="ECO:0000256" key="1">
    <source>
        <dbReference type="SAM" id="MobiDB-lite"/>
    </source>
</evidence>
<dbReference type="PANTHER" id="PTHR11360:SF316">
    <property type="entry name" value="MONOCARBOXYLATE TRANSPORTER 12-LIKE"/>
    <property type="match status" value="1"/>
</dbReference>
<feature type="transmembrane region" description="Helical" evidence="2">
    <location>
        <begin position="116"/>
        <end position="134"/>
    </location>
</feature>
<reference evidence="4" key="1">
    <citation type="submission" date="2025-08" db="UniProtKB">
        <authorList>
            <consortium name="RefSeq"/>
        </authorList>
    </citation>
    <scope>IDENTIFICATION</scope>
</reference>
<dbReference type="RefSeq" id="XP_005107452.2">
    <property type="nucleotide sequence ID" value="XM_005107395.2"/>
</dbReference>
<proteinExistence type="predicted"/>
<evidence type="ECO:0000256" key="2">
    <source>
        <dbReference type="SAM" id="Phobius"/>
    </source>
</evidence>
<feature type="region of interest" description="Disordered" evidence="1">
    <location>
        <begin position="1"/>
        <end position="35"/>
    </location>
</feature>
<protein>
    <submittedName>
        <fullName evidence="4">Monocarboxylate transporter 13</fullName>
    </submittedName>
</protein>
<dbReference type="InterPro" id="IPR011701">
    <property type="entry name" value="MFS"/>
</dbReference>
<dbReference type="GeneID" id="101852268"/>
<feature type="transmembrane region" description="Helical" evidence="2">
    <location>
        <begin position="83"/>
        <end position="104"/>
    </location>
</feature>
<keyword evidence="2" id="KW-0472">Membrane</keyword>
<name>A0ABM0K2T6_APLCA</name>
<keyword evidence="3" id="KW-1185">Reference proteome</keyword>